<dbReference type="InterPro" id="IPR016914">
    <property type="entry name" value="TrmL"/>
</dbReference>
<dbReference type="AlphaFoldDB" id="A0A2V1ZZZ4"/>
<dbReference type="GO" id="GO:0141102">
    <property type="term" value="F:tRNA (5-carboxymethylaminomethyluridine(34)-2'-O)-methyltransferase activity"/>
    <property type="evidence" value="ECO:0007669"/>
    <property type="project" value="RHEA"/>
</dbReference>
<feature type="binding site" evidence="6 7">
    <location>
        <position position="82"/>
    </location>
    <ligand>
        <name>S-adenosyl-L-methionine</name>
        <dbReference type="ChEBI" id="CHEBI:59789"/>
    </ligand>
</feature>
<keyword evidence="1 6" id="KW-0963">Cytoplasm</keyword>
<feature type="domain" description="tRNA/rRNA methyltransferase SpoU type" evidence="8">
    <location>
        <begin position="4"/>
        <end position="163"/>
    </location>
</feature>
<keyword evidence="10" id="KW-1185">Reference proteome</keyword>
<evidence type="ECO:0000259" key="8">
    <source>
        <dbReference type="Pfam" id="PF00588"/>
    </source>
</evidence>
<dbReference type="EMBL" id="QGGM01000008">
    <property type="protein sequence ID" value="PWK11383.1"/>
    <property type="molecule type" value="Genomic_DNA"/>
</dbReference>
<name>A0A2V1ZZZ4_PSYIM</name>
<evidence type="ECO:0000256" key="5">
    <source>
        <dbReference type="ARBA" id="ARBA00022694"/>
    </source>
</evidence>
<dbReference type="GO" id="GO:0141098">
    <property type="term" value="F:tRNA (cytidine(34)-2'-O)-methyltransferase activity"/>
    <property type="evidence" value="ECO:0007669"/>
    <property type="project" value="RHEA"/>
</dbReference>
<accession>A0A2V1ZZZ4</accession>
<organism evidence="9 10">
    <name type="scientific">Psychrobacter immobilis</name>
    <dbReference type="NCBI Taxonomy" id="498"/>
    <lineage>
        <taxon>Bacteria</taxon>
        <taxon>Pseudomonadati</taxon>
        <taxon>Pseudomonadota</taxon>
        <taxon>Gammaproteobacteria</taxon>
        <taxon>Moraxellales</taxon>
        <taxon>Moraxellaceae</taxon>
        <taxon>Psychrobacter</taxon>
    </lineage>
</organism>
<comment type="subunit">
    <text evidence="6">Homodimer.</text>
</comment>
<dbReference type="EC" id="2.1.1.207" evidence="6"/>
<dbReference type="InterPro" id="IPR029028">
    <property type="entry name" value="Alpha/beta_knot_MTases"/>
</dbReference>
<dbReference type="PIRSF" id="PIRSF029256">
    <property type="entry name" value="SpoU_TrmH_prd"/>
    <property type="match status" value="1"/>
</dbReference>
<reference evidence="9 10" key="1">
    <citation type="submission" date="2018-05" db="EMBL/GenBank/DDBJ databases">
        <title>Genomic Encyclopedia of Type Strains, Phase IV (KMG-IV): sequencing the most valuable type-strain genomes for metagenomic binning, comparative biology and taxonomic classification.</title>
        <authorList>
            <person name="Goeker M."/>
        </authorList>
    </citation>
    <scope>NUCLEOTIDE SEQUENCE [LARGE SCALE GENOMIC DNA]</scope>
    <source>
        <strain evidence="9 10">DSM 7229</strain>
    </source>
</reference>
<keyword evidence="4 6" id="KW-0949">S-adenosyl-L-methionine</keyword>
<evidence type="ECO:0000256" key="2">
    <source>
        <dbReference type="ARBA" id="ARBA00022603"/>
    </source>
</evidence>
<evidence type="ECO:0000256" key="6">
    <source>
        <dbReference type="HAMAP-Rule" id="MF_01885"/>
    </source>
</evidence>
<dbReference type="GO" id="GO:0005737">
    <property type="term" value="C:cytoplasm"/>
    <property type="evidence" value="ECO:0007669"/>
    <property type="project" value="UniProtKB-SubCell"/>
</dbReference>
<dbReference type="Proteomes" id="UP000245655">
    <property type="component" value="Unassembled WGS sequence"/>
</dbReference>
<dbReference type="InterPro" id="IPR001537">
    <property type="entry name" value="SpoU_MeTrfase"/>
</dbReference>
<feature type="binding site" evidence="6 7">
    <location>
        <position position="151"/>
    </location>
    <ligand>
        <name>S-adenosyl-L-methionine</name>
        <dbReference type="ChEBI" id="CHEBI:59789"/>
    </ligand>
</feature>
<keyword evidence="2 6" id="KW-0489">Methyltransferase</keyword>
<dbReference type="GO" id="GO:0003723">
    <property type="term" value="F:RNA binding"/>
    <property type="evidence" value="ECO:0007669"/>
    <property type="project" value="InterPro"/>
</dbReference>
<dbReference type="GeneID" id="60255328"/>
<dbReference type="PANTHER" id="PTHR42971">
    <property type="entry name" value="TRNA (CYTIDINE(34)-2'-O)-METHYLTRANSFERASE"/>
    <property type="match status" value="1"/>
</dbReference>
<comment type="catalytic activity">
    <reaction evidence="6">
        <text>cytidine(34) in tRNA + S-adenosyl-L-methionine = 2'-O-methylcytidine(34) in tRNA + S-adenosyl-L-homocysteine + H(+)</text>
        <dbReference type="Rhea" id="RHEA:43084"/>
        <dbReference type="Rhea" id="RHEA-COMP:10331"/>
        <dbReference type="Rhea" id="RHEA-COMP:10332"/>
        <dbReference type="ChEBI" id="CHEBI:15378"/>
        <dbReference type="ChEBI" id="CHEBI:57856"/>
        <dbReference type="ChEBI" id="CHEBI:59789"/>
        <dbReference type="ChEBI" id="CHEBI:74495"/>
        <dbReference type="ChEBI" id="CHEBI:82748"/>
        <dbReference type="EC" id="2.1.1.207"/>
    </reaction>
</comment>
<dbReference type="GO" id="GO:0002130">
    <property type="term" value="P:wobble position ribose methylation"/>
    <property type="evidence" value="ECO:0007669"/>
    <property type="project" value="TreeGrafter"/>
</dbReference>
<comment type="caution">
    <text evidence="9">The sequence shown here is derived from an EMBL/GenBank/DDBJ whole genome shotgun (WGS) entry which is preliminary data.</text>
</comment>
<dbReference type="InterPro" id="IPR029026">
    <property type="entry name" value="tRNA_m1G_MTases_N"/>
</dbReference>
<dbReference type="SUPFAM" id="SSF75217">
    <property type="entry name" value="alpha/beta knot"/>
    <property type="match status" value="1"/>
</dbReference>
<evidence type="ECO:0000256" key="4">
    <source>
        <dbReference type="ARBA" id="ARBA00022691"/>
    </source>
</evidence>
<sequence length="190" mass="21072">MTTHIVLVAPKMPSNTGNIIRLCANTGAQLHLVRPLGFELDDKKLRRAGLDYHEYAHLQVHDDWAAAKLALQAADCHIVTALTTKLSKPFYDYDFGGQQMAAESDRALMPEQIPNVALVFGSETAGLADDIREDIGADHWLRLPMLADSRSLNLSNSVAICLYEVWRQQGFTGDEGRSIGYETLTVYDPK</sequence>
<dbReference type="Gene3D" id="3.40.1280.10">
    <property type="match status" value="1"/>
</dbReference>
<dbReference type="RefSeq" id="WP_045454970.1">
    <property type="nucleotide sequence ID" value="NZ_CAJGZY010000008.1"/>
</dbReference>
<gene>
    <name evidence="6" type="primary">trmL</name>
    <name evidence="9" type="ORF">C8D84_10823</name>
</gene>
<comment type="similarity">
    <text evidence="6">Belongs to the class IV-like SAM-binding methyltransferase superfamily. RNA methyltransferase TrmH family. TrmL subfamily.</text>
</comment>
<comment type="function">
    <text evidence="6">Methylates the ribose at the nucleotide 34 wobble position in the two leucyl isoacceptors tRNA(Leu)(CmAA) and tRNA(Leu)(cmnm5UmAA). Catalyzes the methyl transfer from S-adenosyl-L-methionine to the 2'-OH of the wobble nucleotide.</text>
</comment>
<evidence type="ECO:0000256" key="1">
    <source>
        <dbReference type="ARBA" id="ARBA00022490"/>
    </source>
</evidence>
<dbReference type="PANTHER" id="PTHR42971:SF1">
    <property type="entry name" value="TRNA (CYTIDINE(34)-2'-O)-METHYLTRANSFERASE"/>
    <property type="match status" value="1"/>
</dbReference>
<dbReference type="CDD" id="cd18094">
    <property type="entry name" value="SpoU-like_TrmL"/>
    <property type="match status" value="1"/>
</dbReference>
<comment type="subcellular location">
    <subcellularLocation>
        <location evidence="6">Cytoplasm</location>
    </subcellularLocation>
</comment>
<evidence type="ECO:0000313" key="10">
    <source>
        <dbReference type="Proteomes" id="UP000245655"/>
    </source>
</evidence>
<keyword evidence="3 6" id="KW-0808">Transferase</keyword>
<feature type="binding site" evidence="6 7">
    <location>
        <position position="121"/>
    </location>
    <ligand>
        <name>S-adenosyl-L-methionine</name>
        <dbReference type="ChEBI" id="CHEBI:59789"/>
    </ligand>
</feature>
<protein>
    <recommendedName>
        <fullName evidence="6">tRNA (cytidine(34)-2'-O)-methyltransferase</fullName>
        <ecNumber evidence="6">2.1.1.207</ecNumber>
    </recommendedName>
    <alternativeName>
        <fullName evidence="6">tRNA (cytidine/uridine-2'-O-)-methyltransferase TrmL</fullName>
    </alternativeName>
</protein>
<comment type="catalytic activity">
    <reaction evidence="6">
        <text>5-carboxymethylaminomethyluridine(34) in tRNA(Leu) + S-adenosyl-L-methionine = 5-carboxymethylaminomethyl-2'-O-methyluridine(34) in tRNA(Leu) + S-adenosyl-L-homocysteine + H(+)</text>
        <dbReference type="Rhea" id="RHEA:43088"/>
        <dbReference type="Rhea" id="RHEA-COMP:10333"/>
        <dbReference type="Rhea" id="RHEA-COMP:10334"/>
        <dbReference type="ChEBI" id="CHEBI:15378"/>
        <dbReference type="ChEBI" id="CHEBI:57856"/>
        <dbReference type="ChEBI" id="CHEBI:59789"/>
        <dbReference type="ChEBI" id="CHEBI:74508"/>
        <dbReference type="ChEBI" id="CHEBI:74511"/>
        <dbReference type="EC" id="2.1.1.207"/>
    </reaction>
</comment>
<evidence type="ECO:0000256" key="7">
    <source>
        <dbReference type="PIRSR" id="PIRSR029256-1"/>
    </source>
</evidence>
<keyword evidence="5 6" id="KW-0819">tRNA processing</keyword>
<evidence type="ECO:0000256" key="3">
    <source>
        <dbReference type="ARBA" id="ARBA00022679"/>
    </source>
</evidence>
<dbReference type="HAMAP" id="MF_01885">
    <property type="entry name" value="tRNA_methyltr_TrmL"/>
    <property type="match status" value="1"/>
</dbReference>
<proteinExistence type="inferred from homology"/>
<evidence type="ECO:0000313" key="9">
    <source>
        <dbReference type="EMBL" id="PWK11383.1"/>
    </source>
</evidence>
<feature type="binding site" evidence="6 7">
    <location>
        <position position="143"/>
    </location>
    <ligand>
        <name>S-adenosyl-L-methionine</name>
        <dbReference type="ChEBI" id="CHEBI:59789"/>
    </ligand>
</feature>
<dbReference type="Pfam" id="PF00588">
    <property type="entry name" value="SpoU_methylase"/>
    <property type="match status" value="1"/>
</dbReference>